<keyword evidence="22" id="KW-1185">Reference proteome</keyword>
<evidence type="ECO:0000256" key="13">
    <source>
        <dbReference type="ARBA" id="ARBA00023136"/>
    </source>
</evidence>
<evidence type="ECO:0000256" key="4">
    <source>
        <dbReference type="ARBA" id="ARBA00022614"/>
    </source>
</evidence>
<keyword evidence="10" id="KW-0418">Kinase</keyword>
<dbReference type="Pfam" id="PF07714">
    <property type="entry name" value="PK_Tyr_Ser-Thr"/>
    <property type="match status" value="1"/>
</dbReference>
<dbReference type="PROSITE" id="PS00108">
    <property type="entry name" value="PROTEIN_KINASE_ST"/>
    <property type="match status" value="1"/>
</dbReference>
<feature type="domain" description="Protein kinase" evidence="20">
    <location>
        <begin position="843"/>
        <end position="1117"/>
    </location>
</feature>
<accession>A0AAV8RMG9</accession>
<dbReference type="EMBL" id="JAQQAF010000003">
    <property type="protein sequence ID" value="KAJ8500432.1"/>
    <property type="molecule type" value="Genomic_DNA"/>
</dbReference>
<keyword evidence="6 19" id="KW-0812">Transmembrane</keyword>
<dbReference type="AlphaFoldDB" id="A0AAV8RMG9"/>
<comment type="caution">
    <text evidence="21">The sequence shown here is derived from an EMBL/GenBank/DDBJ whole genome shotgun (WGS) entry which is preliminary data.</text>
</comment>
<evidence type="ECO:0000256" key="16">
    <source>
        <dbReference type="ARBA" id="ARBA00048679"/>
    </source>
</evidence>
<evidence type="ECO:0000256" key="15">
    <source>
        <dbReference type="ARBA" id="ARBA00047899"/>
    </source>
</evidence>
<dbReference type="GO" id="GO:0005524">
    <property type="term" value="F:ATP binding"/>
    <property type="evidence" value="ECO:0007669"/>
    <property type="project" value="UniProtKB-UniRule"/>
</dbReference>
<dbReference type="InterPro" id="IPR017441">
    <property type="entry name" value="Protein_kinase_ATP_BS"/>
</dbReference>
<evidence type="ECO:0000256" key="1">
    <source>
        <dbReference type="ARBA" id="ARBA00004162"/>
    </source>
</evidence>
<dbReference type="FunFam" id="3.80.10.10:FF:000363">
    <property type="entry name" value="Leucine-rich repeat family protein"/>
    <property type="match status" value="1"/>
</dbReference>
<dbReference type="InterPro" id="IPR008271">
    <property type="entry name" value="Ser/Thr_kinase_AS"/>
</dbReference>
<dbReference type="GO" id="GO:0004674">
    <property type="term" value="F:protein serine/threonine kinase activity"/>
    <property type="evidence" value="ECO:0007669"/>
    <property type="project" value="UniProtKB-KW"/>
</dbReference>
<protein>
    <recommendedName>
        <fullName evidence="2">non-specific serine/threonine protein kinase</fullName>
        <ecNumber evidence="2">2.7.11.1</ecNumber>
    </recommendedName>
</protein>
<dbReference type="InterPro" id="IPR015257">
    <property type="entry name" value="Maf1"/>
</dbReference>
<dbReference type="FunFam" id="3.80.10.10:FF:000830">
    <property type="entry name" value="Predicted protein"/>
    <property type="match status" value="1"/>
</dbReference>
<dbReference type="PROSITE" id="PS00107">
    <property type="entry name" value="PROTEIN_KINASE_ATP"/>
    <property type="match status" value="1"/>
</dbReference>
<keyword evidence="5" id="KW-0808">Transferase</keyword>
<feature type="binding site" evidence="17">
    <location>
        <position position="871"/>
    </location>
    <ligand>
        <name>ATP</name>
        <dbReference type="ChEBI" id="CHEBI:30616"/>
    </ligand>
</feature>
<keyword evidence="14" id="KW-0325">Glycoprotein</keyword>
<name>A0AAV8RMG9_ENSVE</name>
<keyword evidence="13 19" id="KW-0472">Membrane</keyword>
<evidence type="ECO:0000256" key="2">
    <source>
        <dbReference type="ARBA" id="ARBA00012513"/>
    </source>
</evidence>
<dbReference type="InterPro" id="IPR001245">
    <property type="entry name" value="Ser-Thr/Tyr_kinase_cat_dom"/>
</dbReference>
<dbReference type="Gene3D" id="3.40.1000.50">
    <property type="entry name" value="Repressor of RNA polymerase III transcription Maf1"/>
    <property type="match status" value="1"/>
</dbReference>
<evidence type="ECO:0000256" key="14">
    <source>
        <dbReference type="ARBA" id="ARBA00023180"/>
    </source>
</evidence>
<feature type="compositionally biased region" description="Polar residues" evidence="18">
    <location>
        <begin position="1154"/>
        <end position="1171"/>
    </location>
</feature>
<gene>
    <name evidence="21" type="ORF">OPV22_010984</name>
</gene>
<keyword evidence="11 17" id="KW-0067">ATP-binding</keyword>
<evidence type="ECO:0000313" key="21">
    <source>
        <dbReference type="EMBL" id="KAJ8500432.1"/>
    </source>
</evidence>
<evidence type="ECO:0000256" key="6">
    <source>
        <dbReference type="ARBA" id="ARBA00022692"/>
    </source>
</evidence>
<keyword evidence="12 19" id="KW-1133">Transmembrane helix</keyword>
<keyword evidence="8" id="KW-0677">Repeat</keyword>
<dbReference type="PROSITE" id="PS50011">
    <property type="entry name" value="PROTEIN_KINASE_DOM"/>
    <property type="match status" value="1"/>
</dbReference>
<comment type="subcellular location">
    <subcellularLocation>
        <location evidence="1">Cell membrane</location>
        <topology evidence="1">Single-pass membrane protein</topology>
    </subcellularLocation>
</comment>
<comment type="catalytic activity">
    <reaction evidence="15">
        <text>L-threonyl-[protein] + ATP = O-phospho-L-threonyl-[protein] + ADP + H(+)</text>
        <dbReference type="Rhea" id="RHEA:46608"/>
        <dbReference type="Rhea" id="RHEA-COMP:11060"/>
        <dbReference type="Rhea" id="RHEA-COMP:11605"/>
        <dbReference type="ChEBI" id="CHEBI:15378"/>
        <dbReference type="ChEBI" id="CHEBI:30013"/>
        <dbReference type="ChEBI" id="CHEBI:30616"/>
        <dbReference type="ChEBI" id="CHEBI:61977"/>
        <dbReference type="ChEBI" id="CHEBI:456216"/>
        <dbReference type="EC" id="2.7.11.1"/>
    </reaction>
</comment>
<evidence type="ECO:0000256" key="5">
    <source>
        <dbReference type="ARBA" id="ARBA00022679"/>
    </source>
</evidence>
<dbReference type="Gene3D" id="1.10.510.10">
    <property type="entry name" value="Transferase(Phosphotransferase) domain 1"/>
    <property type="match status" value="1"/>
</dbReference>
<evidence type="ECO:0000256" key="10">
    <source>
        <dbReference type="ARBA" id="ARBA00022777"/>
    </source>
</evidence>
<proteinExistence type="predicted"/>
<keyword evidence="3" id="KW-0723">Serine/threonine-protein kinase</keyword>
<dbReference type="Pfam" id="PF09174">
    <property type="entry name" value="Maf1"/>
    <property type="match status" value="1"/>
</dbReference>
<dbReference type="PANTHER" id="PTHR45974:SF242">
    <property type="entry name" value="LEUCINE-RICH REPEAT PROTEIN KINASE FAMILY PROTEIN"/>
    <property type="match status" value="1"/>
</dbReference>
<dbReference type="Gene3D" id="3.30.200.20">
    <property type="entry name" value="Phosphorylase Kinase, domain 1"/>
    <property type="match status" value="1"/>
</dbReference>
<dbReference type="EC" id="2.7.11.1" evidence="2"/>
<dbReference type="SMART" id="SM00220">
    <property type="entry name" value="S_TKc"/>
    <property type="match status" value="1"/>
</dbReference>
<evidence type="ECO:0000256" key="19">
    <source>
        <dbReference type="SAM" id="Phobius"/>
    </source>
</evidence>
<evidence type="ECO:0000256" key="18">
    <source>
        <dbReference type="SAM" id="MobiDB-lite"/>
    </source>
</evidence>
<dbReference type="Gene3D" id="3.80.10.10">
    <property type="entry name" value="Ribonuclease Inhibitor"/>
    <property type="match status" value="2"/>
</dbReference>
<evidence type="ECO:0000256" key="17">
    <source>
        <dbReference type="PROSITE-ProRule" id="PRU10141"/>
    </source>
</evidence>
<dbReference type="PANTHER" id="PTHR45974">
    <property type="entry name" value="RECEPTOR-LIKE PROTEIN 55"/>
    <property type="match status" value="1"/>
</dbReference>
<dbReference type="Proteomes" id="UP001222027">
    <property type="component" value="Unassembled WGS sequence"/>
</dbReference>
<evidence type="ECO:0000259" key="20">
    <source>
        <dbReference type="PROSITE" id="PS50011"/>
    </source>
</evidence>
<dbReference type="SUPFAM" id="SSF56112">
    <property type="entry name" value="Protein kinase-like (PK-like)"/>
    <property type="match status" value="1"/>
</dbReference>
<sequence length="1171" mass="130572">MASRLRLSAGQRAFCFSDKDFGPPGSVCFKSTAKMKFLEYTPLDSINLFLNHLNLGESTIKGNLEAFSCKQTGTDRKLSFSLEQEILDYLEHSSDSDSASPVQYLTSRSSRKTLIYLVLTLSHMYPDYDFSAVRSHLYFREEEWDSFKQIFETYLFEAAREWTIVNGESSFMDSMTNAIDEVVKLKDCEIYSYNPDFDGDPSLEKGAIWSFNFFFYNKKLKRVVSFRCCCFSNLAAEGFLGDEMVKEEEEEEFLVGMDMQSSASLYTTSSLRRPADERRASSVVDVPCLCSTWFQLHRPTRCLCSQRVKELKLFSMGIEGILSDYIQNLTELTLLDLSFNKKLGGPLPASIGNLKQLQTLRLINCSFSGSIPDEVGNLLNLTSLSLNSNNFTGKIPGSLGRLDNLTWLDLADNQLHGIIPTSSNGVSGLDQLVKNLHFHLNQNQLSGPIPSNLFRSDMKAIHMLLDHNNFSGEIPESIGLVQSLQILRLDENSLYGSIPSTINNLTSLNVLNLGSNKLTGQMPNLTGMPALNCLNLSNNLFDPSEAPAWLLDVQNLTTLIIESGKLHGEVPEKLFSLPRLQEVRLNNNSFNGTLNMGSNISQQLKMVNFQNNDFTAVTLSSNYNKTIILVGNPICDNTPLQKTEYCGQGQVSQSSLPEVDCSLPYEGPINCRAPSFGDQNIDISQMRDRIKTMLDTFPVNHTLTNYYFDPNAYLVVKLKICHRSAKSFTRNQTLQWLDLSTQKLDLPDIYGPCVFSPDPYPYPNNGHRAWIIGTAVGCAAAIFIIAGLGIYALRQKKQAKTAIDLNNPFASWGSTGEDAGDAPHIRLARCFSLDELRKFTDGFSVDNEIGSGGYGKVYKGMLPDGQMVAIKRSQKGSTQGGLEFKTEIEMLSRVHHKNLVELVGFCFEKGERTLVYEYISNGTLTKNLSGRSRIKLDWKQRLNIALDSARGLAYLHELAKPPIIHRDVKSTNILLDDNLSAKVADFGLSTLILDSDHGHVSTNVKGTLGYLDPEYFMTQQLTTKSDVYSFGVVMLELIAARLPIEKGKYIVCEVKMAIDENDEEYYGLKDIIDPAILNAGSLIGFQRFVELALQCLKDTSEDRPTMNDIVKEIEILLKDNRLEANSISASSSATYFGNARGASEQPYDEMPITSEVNSSGAYGSDNYLLSQ</sequence>
<comment type="catalytic activity">
    <reaction evidence="16">
        <text>L-seryl-[protein] + ATP = O-phospho-L-seryl-[protein] + ADP + H(+)</text>
        <dbReference type="Rhea" id="RHEA:17989"/>
        <dbReference type="Rhea" id="RHEA-COMP:9863"/>
        <dbReference type="Rhea" id="RHEA-COMP:11604"/>
        <dbReference type="ChEBI" id="CHEBI:15378"/>
        <dbReference type="ChEBI" id="CHEBI:29999"/>
        <dbReference type="ChEBI" id="CHEBI:30616"/>
        <dbReference type="ChEBI" id="CHEBI:83421"/>
        <dbReference type="ChEBI" id="CHEBI:456216"/>
        <dbReference type="EC" id="2.7.11.1"/>
    </reaction>
</comment>
<evidence type="ECO:0000256" key="8">
    <source>
        <dbReference type="ARBA" id="ARBA00022737"/>
    </source>
</evidence>
<keyword evidence="7" id="KW-0732">Signal</keyword>
<dbReference type="InterPro" id="IPR011009">
    <property type="entry name" value="Kinase-like_dom_sf"/>
</dbReference>
<evidence type="ECO:0000313" key="22">
    <source>
        <dbReference type="Proteomes" id="UP001222027"/>
    </source>
</evidence>
<dbReference type="InterPro" id="IPR038564">
    <property type="entry name" value="Maf1_sf"/>
</dbReference>
<dbReference type="GO" id="GO:0016480">
    <property type="term" value="P:negative regulation of transcription by RNA polymerase III"/>
    <property type="evidence" value="ECO:0007669"/>
    <property type="project" value="InterPro"/>
</dbReference>
<evidence type="ECO:0000256" key="7">
    <source>
        <dbReference type="ARBA" id="ARBA00022729"/>
    </source>
</evidence>
<keyword evidence="4" id="KW-0433">Leucine-rich repeat</keyword>
<dbReference type="CDD" id="cd14066">
    <property type="entry name" value="STKc_IRAK"/>
    <property type="match status" value="1"/>
</dbReference>
<evidence type="ECO:0000256" key="3">
    <source>
        <dbReference type="ARBA" id="ARBA00022527"/>
    </source>
</evidence>
<dbReference type="FunFam" id="3.40.1000.50:FF:000003">
    <property type="entry name" value="Repressor of RNA polymerase III transcription MAF1"/>
    <property type="match status" value="1"/>
</dbReference>
<dbReference type="SUPFAM" id="SSF52047">
    <property type="entry name" value="RNI-like"/>
    <property type="match status" value="1"/>
</dbReference>
<feature type="region of interest" description="Disordered" evidence="18">
    <location>
        <begin position="1140"/>
        <end position="1171"/>
    </location>
</feature>
<dbReference type="Pfam" id="PF00560">
    <property type="entry name" value="LRR_1"/>
    <property type="match status" value="3"/>
</dbReference>
<dbReference type="SUPFAM" id="SSF52058">
    <property type="entry name" value="L domain-like"/>
    <property type="match status" value="1"/>
</dbReference>
<feature type="transmembrane region" description="Helical" evidence="19">
    <location>
        <begin position="769"/>
        <end position="793"/>
    </location>
</feature>
<dbReference type="FunFam" id="3.30.200.20:FF:000039">
    <property type="entry name" value="receptor-like protein kinase FERONIA"/>
    <property type="match status" value="1"/>
</dbReference>
<dbReference type="GO" id="GO:0005886">
    <property type="term" value="C:plasma membrane"/>
    <property type="evidence" value="ECO:0007669"/>
    <property type="project" value="UniProtKB-SubCell"/>
</dbReference>
<evidence type="ECO:0000256" key="12">
    <source>
        <dbReference type="ARBA" id="ARBA00022989"/>
    </source>
</evidence>
<dbReference type="FunFam" id="1.10.510.10:FF:000453">
    <property type="entry name" value="LRR receptor-like serine/threonine-protein kinase HSL2"/>
    <property type="match status" value="1"/>
</dbReference>
<organism evidence="21 22">
    <name type="scientific">Ensete ventricosum</name>
    <name type="common">Abyssinian banana</name>
    <name type="synonym">Musa ensete</name>
    <dbReference type="NCBI Taxonomy" id="4639"/>
    <lineage>
        <taxon>Eukaryota</taxon>
        <taxon>Viridiplantae</taxon>
        <taxon>Streptophyta</taxon>
        <taxon>Embryophyta</taxon>
        <taxon>Tracheophyta</taxon>
        <taxon>Spermatophyta</taxon>
        <taxon>Magnoliopsida</taxon>
        <taxon>Liliopsida</taxon>
        <taxon>Zingiberales</taxon>
        <taxon>Musaceae</taxon>
        <taxon>Ensete</taxon>
    </lineage>
</organism>
<evidence type="ECO:0000256" key="9">
    <source>
        <dbReference type="ARBA" id="ARBA00022741"/>
    </source>
</evidence>
<dbReference type="InterPro" id="IPR001611">
    <property type="entry name" value="Leu-rich_rpt"/>
</dbReference>
<reference evidence="21 22" key="1">
    <citation type="submission" date="2022-12" db="EMBL/GenBank/DDBJ databases">
        <title>Chromosome-scale assembly of the Ensete ventricosum genome.</title>
        <authorList>
            <person name="Dussert Y."/>
            <person name="Stocks J."/>
            <person name="Wendawek A."/>
            <person name="Woldeyes F."/>
            <person name="Nichols R.A."/>
            <person name="Borrell J.S."/>
        </authorList>
    </citation>
    <scope>NUCLEOTIDE SEQUENCE [LARGE SCALE GENOMIC DNA]</scope>
    <source>
        <strain evidence="22">cv. Maze</strain>
        <tissue evidence="21">Seeds</tissue>
    </source>
</reference>
<evidence type="ECO:0000256" key="11">
    <source>
        <dbReference type="ARBA" id="ARBA00022840"/>
    </source>
</evidence>
<dbReference type="InterPro" id="IPR000719">
    <property type="entry name" value="Prot_kinase_dom"/>
</dbReference>
<dbReference type="InterPro" id="IPR032675">
    <property type="entry name" value="LRR_dom_sf"/>
</dbReference>
<keyword evidence="9 17" id="KW-0547">Nucleotide-binding</keyword>